<dbReference type="JaponicusDB" id="SJAG_00658"/>
<protein>
    <submittedName>
        <fullName evidence="1">Uncharacterized protein</fullName>
    </submittedName>
</protein>
<dbReference type="HOGENOM" id="CLU_2723632_0_0_1"/>
<reference evidence="1 2" key="1">
    <citation type="journal article" date="2011" name="Science">
        <title>Comparative functional genomics of the fission yeasts.</title>
        <authorList>
            <person name="Rhind N."/>
            <person name="Chen Z."/>
            <person name="Yassour M."/>
            <person name="Thompson D.A."/>
            <person name="Haas B.J."/>
            <person name="Habib N."/>
            <person name="Wapinski I."/>
            <person name="Roy S."/>
            <person name="Lin M.F."/>
            <person name="Heiman D.I."/>
            <person name="Young S.K."/>
            <person name="Furuya K."/>
            <person name="Guo Y."/>
            <person name="Pidoux A."/>
            <person name="Chen H.M."/>
            <person name="Robbertse B."/>
            <person name="Goldberg J.M."/>
            <person name="Aoki K."/>
            <person name="Bayne E.H."/>
            <person name="Berlin A.M."/>
            <person name="Desjardins C.A."/>
            <person name="Dobbs E."/>
            <person name="Dukaj L."/>
            <person name="Fan L."/>
            <person name="FitzGerald M.G."/>
            <person name="French C."/>
            <person name="Gujja S."/>
            <person name="Hansen K."/>
            <person name="Keifenheim D."/>
            <person name="Levin J.Z."/>
            <person name="Mosher R.A."/>
            <person name="Mueller C.A."/>
            <person name="Pfiffner J."/>
            <person name="Priest M."/>
            <person name="Russ C."/>
            <person name="Smialowska A."/>
            <person name="Swoboda P."/>
            <person name="Sykes S.M."/>
            <person name="Vaughn M."/>
            <person name="Vengrova S."/>
            <person name="Yoder R."/>
            <person name="Zeng Q."/>
            <person name="Allshire R."/>
            <person name="Baulcombe D."/>
            <person name="Birren B.W."/>
            <person name="Brown W."/>
            <person name="Ekwall K."/>
            <person name="Kellis M."/>
            <person name="Leatherwood J."/>
            <person name="Levin H."/>
            <person name="Margalit H."/>
            <person name="Martienssen R."/>
            <person name="Nieduszynski C.A."/>
            <person name="Spatafora J.W."/>
            <person name="Friedman N."/>
            <person name="Dalgaard J.Z."/>
            <person name="Baumann P."/>
            <person name="Niki H."/>
            <person name="Regev A."/>
            <person name="Nusbaum C."/>
        </authorList>
    </citation>
    <scope>NUCLEOTIDE SEQUENCE [LARGE SCALE GENOMIC DNA]</scope>
    <source>
        <strain evidence="2">yFS275 / FY16936</strain>
    </source>
</reference>
<proteinExistence type="predicted"/>
<organism evidence="1 2">
    <name type="scientific">Schizosaccharomyces japonicus (strain yFS275 / FY16936)</name>
    <name type="common">Fission yeast</name>
    <dbReference type="NCBI Taxonomy" id="402676"/>
    <lineage>
        <taxon>Eukaryota</taxon>
        <taxon>Fungi</taxon>
        <taxon>Dikarya</taxon>
        <taxon>Ascomycota</taxon>
        <taxon>Taphrinomycotina</taxon>
        <taxon>Schizosaccharomycetes</taxon>
        <taxon>Schizosaccharomycetales</taxon>
        <taxon>Schizosaccharomycetaceae</taxon>
        <taxon>Schizosaccharomyces</taxon>
    </lineage>
</organism>
<dbReference type="VEuPathDB" id="FungiDB:SJAG_00658"/>
<name>B6JW86_SCHJY</name>
<evidence type="ECO:0000313" key="2">
    <source>
        <dbReference type="Proteomes" id="UP000001744"/>
    </source>
</evidence>
<dbReference type="AlphaFoldDB" id="B6JW86"/>
<dbReference type="GeneID" id="7050696"/>
<evidence type="ECO:0000313" key="1">
    <source>
        <dbReference type="EMBL" id="EEB05637.1"/>
    </source>
</evidence>
<sequence>MNSQAQSSVPKMASYNPGPNWRYPNMWSLVGFAVRVSIPGPFRCPFGLLSMSAKIAQPKDPVDVGSLLSFPY</sequence>
<keyword evidence="2" id="KW-1185">Reference proteome</keyword>
<dbReference type="Proteomes" id="UP000001744">
    <property type="component" value="Unassembled WGS sequence"/>
</dbReference>
<dbReference type="RefSeq" id="XP_002171930.1">
    <property type="nucleotide sequence ID" value="XM_002171894.1"/>
</dbReference>
<dbReference type="EMBL" id="KE651166">
    <property type="protein sequence ID" value="EEB05637.1"/>
    <property type="molecule type" value="Genomic_DNA"/>
</dbReference>
<accession>B6JW86</accession>
<gene>
    <name evidence="1" type="ORF">SJAG_00658</name>
</gene>